<evidence type="ECO:0000256" key="2">
    <source>
        <dbReference type="ARBA" id="ARBA00004651"/>
    </source>
</evidence>
<dbReference type="GO" id="GO:0005769">
    <property type="term" value="C:early endosome"/>
    <property type="evidence" value="ECO:0007669"/>
    <property type="project" value="UniProtKB-SubCell"/>
</dbReference>
<organism evidence="15 16">
    <name type="scientific">Xenopus laevis</name>
    <name type="common">African clawed frog</name>
    <dbReference type="NCBI Taxonomy" id="8355"/>
    <lineage>
        <taxon>Eukaryota</taxon>
        <taxon>Metazoa</taxon>
        <taxon>Chordata</taxon>
        <taxon>Craniata</taxon>
        <taxon>Vertebrata</taxon>
        <taxon>Euteleostomi</taxon>
        <taxon>Amphibia</taxon>
        <taxon>Batrachia</taxon>
        <taxon>Anura</taxon>
        <taxon>Pipoidea</taxon>
        <taxon>Pipidae</taxon>
        <taxon>Xenopodinae</taxon>
        <taxon>Xenopus</taxon>
        <taxon>Xenopus</taxon>
    </lineage>
</organism>
<dbReference type="PROSITE" id="PS50262">
    <property type="entry name" value="G_PROTEIN_RECEP_F1_2"/>
    <property type="match status" value="1"/>
</dbReference>
<dbReference type="PANTHER" id="PTHR10489">
    <property type="entry name" value="CELL ADHESION MOLECULE"/>
    <property type="match status" value="1"/>
</dbReference>
<dbReference type="PRINTS" id="PR00645">
    <property type="entry name" value="CXCCHMKINER4"/>
</dbReference>
<dbReference type="SMART" id="SM01381">
    <property type="entry name" value="7TM_GPCR_Srsx"/>
    <property type="match status" value="1"/>
</dbReference>
<dbReference type="PRINTS" id="PR00237">
    <property type="entry name" value="GPCRRHODOPSN"/>
</dbReference>
<evidence type="ECO:0000256" key="6">
    <source>
        <dbReference type="ARBA" id="ARBA00022989"/>
    </source>
</evidence>
<keyword evidence="11" id="KW-0325">Glycoprotein</keyword>
<keyword evidence="6" id="KW-1133">Transmembrane helix</keyword>
<dbReference type="PRINTS" id="PR00657">
    <property type="entry name" value="CCCHEMOKINER"/>
</dbReference>
<keyword evidence="4 13" id="KW-0812">Transmembrane</keyword>
<dbReference type="OrthoDB" id="9445403at2759"/>
<dbReference type="RefSeq" id="XP_041442327.1">
    <property type="nucleotide sequence ID" value="XM_041586393.1"/>
</dbReference>
<evidence type="ECO:0000313" key="16">
    <source>
        <dbReference type="RefSeq" id="XP_041442327.1"/>
    </source>
</evidence>
<dbReference type="Xenbase" id="XB-GENE-1010852">
    <property type="gene designation" value="immp2l.L"/>
</dbReference>
<keyword evidence="8" id="KW-0472">Membrane</keyword>
<keyword evidence="7 13" id="KW-0297">G-protein coupled receptor</keyword>
<evidence type="ECO:0000256" key="12">
    <source>
        <dbReference type="ARBA" id="ARBA00023224"/>
    </source>
</evidence>
<dbReference type="SUPFAM" id="SSF81321">
    <property type="entry name" value="Family A G protein-coupled receptor-like"/>
    <property type="match status" value="1"/>
</dbReference>
<dbReference type="InterPro" id="IPR000355">
    <property type="entry name" value="Chemokine_rcpt"/>
</dbReference>
<comment type="similarity">
    <text evidence="13">Belongs to the G-protein coupled receptor 1 family.</text>
</comment>
<feature type="domain" description="G-protein coupled receptors family 1 profile" evidence="14">
    <location>
        <begin position="49"/>
        <end position="296"/>
    </location>
</feature>
<accession>A0A1L8GYS3</accession>
<dbReference type="KEGG" id="xla:121393072"/>
<keyword evidence="12 13" id="KW-0807">Transducer</keyword>
<gene>
    <name evidence="17" type="primary">immp2l.L</name>
    <name evidence="16" type="synonym">LOC121393072</name>
</gene>
<sequence length="352" mass="40265">MNVTDNSILDTTYDYIYSESTETFENSGTFTFHFLPALYCLAFSFGLVGNVLVILVLVYYKKLQTTTDVYLFNMAVSDLLFVVSLPFIAYTIKNEWIFGNAMCKMLSTIYFVGFFSSIFFITVMSVDRYFAIVHVVFALKVRNVRWGFIISIIVWVLALSISTPNFIFHKIVMTDNYTECVLSYPENNEQNWKIFCSLLINIFGLVIPLFILLFSYVHILKTLQNSKCKQKRCAIRLILIVGIVFFLFWTPYNVVVFLNILQSSGTIDLEAEQLQTATDLTHTLSLVHCCLNPIIYTFAGEKFRVYLRSIINKPLKCMHSSRLVGSYKASVTDYASSTSRISKGSFSSESIL</sequence>
<keyword evidence="5" id="KW-0967">Endosome</keyword>
<dbReference type="CDD" id="cd14984">
    <property type="entry name" value="7tmA_Chemokine_R"/>
    <property type="match status" value="1"/>
</dbReference>
<dbReference type="GO" id="GO:0060326">
    <property type="term" value="P:cell chemotaxis"/>
    <property type="evidence" value="ECO:0000318"/>
    <property type="project" value="GO_Central"/>
</dbReference>
<dbReference type="InterPro" id="IPR001277">
    <property type="entry name" value="CXCR4/ACKR2"/>
</dbReference>
<protein>
    <submittedName>
        <fullName evidence="16">C-C chemokine receptor type 1-like</fullName>
    </submittedName>
</protein>
<evidence type="ECO:0000259" key="14">
    <source>
        <dbReference type="PROSITE" id="PS50262"/>
    </source>
</evidence>
<evidence type="ECO:0000256" key="13">
    <source>
        <dbReference type="RuleBase" id="RU000688"/>
    </source>
</evidence>
<evidence type="ECO:0000256" key="5">
    <source>
        <dbReference type="ARBA" id="ARBA00022753"/>
    </source>
</evidence>
<reference evidence="16" key="1">
    <citation type="submission" date="2025-08" db="UniProtKB">
        <authorList>
            <consortium name="RefSeq"/>
        </authorList>
    </citation>
    <scope>IDENTIFICATION</scope>
    <source>
        <strain evidence="16">J_2021</strain>
        <tissue evidence="16">Erythrocytes</tissue>
    </source>
</reference>
<keyword evidence="15" id="KW-1185">Reference proteome</keyword>
<name>A0A1L8GYS3_XENLA</name>
<dbReference type="STRING" id="8355.A0A1L8GYS3"/>
<dbReference type="GO" id="GO:0007204">
    <property type="term" value="P:positive regulation of cytosolic calcium ion concentration"/>
    <property type="evidence" value="ECO:0000318"/>
    <property type="project" value="GO_Central"/>
</dbReference>
<dbReference type="InterPro" id="IPR017452">
    <property type="entry name" value="GPCR_Rhodpsn_7TM"/>
</dbReference>
<evidence type="ECO:0000256" key="3">
    <source>
        <dbReference type="ARBA" id="ARBA00022475"/>
    </source>
</evidence>
<dbReference type="FunFam" id="1.20.1070.10:FF:000026">
    <property type="entry name" value="C-C chemokine receptor type 5"/>
    <property type="match status" value="1"/>
</dbReference>
<evidence type="ECO:0000256" key="7">
    <source>
        <dbReference type="ARBA" id="ARBA00023040"/>
    </source>
</evidence>
<dbReference type="GO" id="GO:0009897">
    <property type="term" value="C:external side of plasma membrane"/>
    <property type="evidence" value="ECO:0000318"/>
    <property type="project" value="GO_Central"/>
</dbReference>
<dbReference type="OMA" id="IFCYHSI"/>
<keyword evidence="3" id="KW-1003">Cell membrane</keyword>
<evidence type="ECO:0000313" key="15">
    <source>
        <dbReference type="Proteomes" id="UP000186698"/>
    </source>
</evidence>
<dbReference type="InterPro" id="IPR050119">
    <property type="entry name" value="CCR1-9-like"/>
</dbReference>
<evidence type="ECO:0000313" key="17">
    <source>
        <dbReference type="Xenbase" id="XB-GENE-1010852"/>
    </source>
</evidence>
<comment type="subcellular location">
    <subcellularLocation>
        <location evidence="2">Cell membrane</location>
        <topology evidence="2">Multi-pass membrane protein</topology>
    </subcellularLocation>
    <subcellularLocation>
        <location evidence="1">Early endosome</location>
    </subcellularLocation>
</comment>
<dbReference type="AlphaFoldDB" id="A0A1L8GYS3"/>
<dbReference type="PANTHER" id="PTHR10489:SF950">
    <property type="entry name" value="C-C CHEMOKINE RECEPTOR TYPE 4"/>
    <property type="match status" value="1"/>
</dbReference>
<dbReference type="GO" id="GO:0006955">
    <property type="term" value="P:immune response"/>
    <property type="evidence" value="ECO:0000318"/>
    <property type="project" value="GO_Central"/>
</dbReference>
<dbReference type="PaxDb" id="8355-A0A1L8GYS3"/>
<dbReference type="AGR" id="Xenbase:XB-GENE-1010852"/>
<dbReference type="Pfam" id="PF00001">
    <property type="entry name" value="7tm_1"/>
    <property type="match status" value="1"/>
</dbReference>
<dbReference type="GO" id="GO:0019722">
    <property type="term" value="P:calcium-mediated signaling"/>
    <property type="evidence" value="ECO:0000318"/>
    <property type="project" value="GO_Central"/>
</dbReference>
<dbReference type="Gene3D" id="1.20.1070.10">
    <property type="entry name" value="Rhodopsin 7-helix transmembrane proteins"/>
    <property type="match status" value="1"/>
</dbReference>
<dbReference type="PROSITE" id="PS00237">
    <property type="entry name" value="G_PROTEIN_RECEP_F1_1"/>
    <property type="match status" value="1"/>
</dbReference>
<evidence type="ECO:0000256" key="8">
    <source>
        <dbReference type="ARBA" id="ARBA00023136"/>
    </source>
</evidence>
<keyword evidence="9" id="KW-1015">Disulfide bond</keyword>
<dbReference type="GO" id="GO:0019957">
    <property type="term" value="F:C-C chemokine binding"/>
    <property type="evidence" value="ECO:0000318"/>
    <property type="project" value="GO_Central"/>
</dbReference>
<dbReference type="GO" id="GO:0016493">
    <property type="term" value="F:C-C chemokine receptor activity"/>
    <property type="evidence" value="ECO:0000318"/>
    <property type="project" value="GO_Central"/>
</dbReference>
<evidence type="ECO:0000256" key="1">
    <source>
        <dbReference type="ARBA" id="ARBA00004412"/>
    </source>
</evidence>
<evidence type="ECO:0000256" key="4">
    <source>
        <dbReference type="ARBA" id="ARBA00022692"/>
    </source>
</evidence>
<dbReference type="InterPro" id="IPR000276">
    <property type="entry name" value="GPCR_Rhodpsn"/>
</dbReference>
<proteinExistence type="inferred from homology"/>
<keyword evidence="10 13" id="KW-0675">Receptor</keyword>
<dbReference type="Proteomes" id="UP000186698">
    <property type="component" value="Chromosome 3L"/>
</dbReference>
<evidence type="ECO:0000256" key="9">
    <source>
        <dbReference type="ARBA" id="ARBA00023157"/>
    </source>
</evidence>
<evidence type="ECO:0000256" key="11">
    <source>
        <dbReference type="ARBA" id="ARBA00023180"/>
    </source>
</evidence>
<evidence type="ECO:0000256" key="10">
    <source>
        <dbReference type="ARBA" id="ARBA00023170"/>
    </source>
</evidence>
<dbReference type="Bgee" id="495969">
    <property type="expression patterns" value="Expressed in stomach and 19 other cell types or tissues"/>
</dbReference>